<proteinExistence type="predicted"/>
<dbReference type="EMBL" id="JAUSUL010000002">
    <property type="protein sequence ID" value="MDQ0315513.1"/>
    <property type="molecule type" value="Genomic_DNA"/>
</dbReference>
<accession>A0AAE3VP87</accession>
<name>A0AAE3VP87_9HYPH</name>
<dbReference type="Proteomes" id="UP001229244">
    <property type="component" value="Unassembled WGS sequence"/>
</dbReference>
<sequence length="52" mass="5782">MGFPSQQLAPETKRGPAETSPRPLSKEENEERTKSIKDLRDIDSDLDGDPKA</sequence>
<feature type="region of interest" description="Disordered" evidence="1">
    <location>
        <begin position="1"/>
        <end position="52"/>
    </location>
</feature>
<dbReference type="AlphaFoldDB" id="A0AAE3VP87"/>
<evidence type="ECO:0000313" key="2">
    <source>
        <dbReference type="EMBL" id="MDQ0315513.1"/>
    </source>
</evidence>
<protein>
    <submittedName>
        <fullName evidence="2">Uncharacterized protein</fullName>
    </submittedName>
</protein>
<gene>
    <name evidence="2" type="ORF">J2S73_001970</name>
</gene>
<organism evidence="2 3">
    <name type="scientific">Amorphus orientalis</name>
    <dbReference type="NCBI Taxonomy" id="649198"/>
    <lineage>
        <taxon>Bacteria</taxon>
        <taxon>Pseudomonadati</taxon>
        <taxon>Pseudomonadota</taxon>
        <taxon>Alphaproteobacteria</taxon>
        <taxon>Hyphomicrobiales</taxon>
        <taxon>Amorphaceae</taxon>
        <taxon>Amorphus</taxon>
    </lineage>
</organism>
<evidence type="ECO:0000256" key="1">
    <source>
        <dbReference type="SAM" id="MobiDB-lite"/>
    </source>
</evidence>
<evidence type="ECO:0000313" key="3">
    <source>
        <dbReference type="Proteomes" id="UP001229244"/>
    </source>
</evidence>
<keyword evidence="3" id="KW-1185">Reference proteome</keyword>
<feature type="compositionally biased region" description="Basic and acidic residues" evidence="1">
    <location>
        <begin position="24"/>
        <end position="52"/>
    </location>
</feature>
<reference evidence="2" key="1">
    <citation type="submission" date="2023-07" db="EMBL/GenBank/DDBJ databases">
        <title>Genomic Encyclopedia of Type Strains, Phase IV (KMG-IV): sequencing the most valuable type-strain genomes for metagenomic binning, comparative biology and taxonomic classification.</title>
        <authorList>
            <person name="Goeker M."/>
        </authorList>
    </citation>
    <scope>NUCLEOTIDE SEQUENCE</scope>
    <source>
        <strain evidence="2">DSM 21202</strain>
    </source>
</reference>
<comment type="caution">
    <text evidence="2">The sequence shown here is derived from an EMBL/GenBank/DDBJ whole genome shotgun (WGS) entry which is preliminary data.</text>
</comment>